<accession>A0A817PUT7</accession>
<evidence type="ECO:0000313" key="9">
    <source>
        <dbReference type="Proteomes" id="UP000663825"/>
    </source>
</evidence>
<dbReference type="EMBL" id="CAJNXB010001671">
    <property type="protein sequence ID" value="CAF3185911.1"/>
    <property type="molecule type" value="Genomic_DNA"/>
</dbReference>
<organism evidence="8 9">
    <name type="scientific">Rotaria socialis</name>
    <dbReference type="NCBI Taxonomy" id="392032"/>
    <lineage>
        <taxon>Eukaryota</taxon>
        <taxon>Metazoa</taxon>
        <taxon>Spiralia</taxon>
        <taxon>Gnathifera</taxon>
        <taxon>Rotifera</taxon>
        <taxon>Eurotatoria</taxon>
        <taxon>Bdelloidea</taxon>
        <taxon>Philodinida</taxon>
        <taxon>Philodinidae</taxon>
        <taxon>Rotaria</taxon>
    </lineage>
</organism>
<comment type="subcellular location">
    <subcellularLocation>
        <location evidence="1">Membrane</location>
        <topology evidence="1">Multi-pass membrane protein</topology>
    </subcellularLocation>
</comment>
<feature type="non-terminal residue" evidence="8">
    <location>
        <position position="1"/>
    </location>
</feature>
<keyword evidence="4" id="KW-0130">Cell adhesion</keyword>
<dbReference type="GO" id="GO:0042246">
    <property type="term" value="P:tissue regeneration"/>
    <property type="evidence" value="ECO:0007669"/>
    <property type="project" value="InterPro"/>
</dbReference>
<keyword evidence="5 7" id="KW-1133">Transmembrane helix</keyword>
<dbReference type="InterPro" id="IPR007007">
    <property type="entry name" value="Ninjurin"/>
</dbReference>
<evidence type="ECO:0000256" key="3">
    <source>
        <dbReference type="ARBA" id="ARBA00022692"/>
    </source>
</evidence>
<dbReference type="Pfam" id="PF04923">
    <property type="entry name" value="Ninjurin"/>
    <property type="match status" value="1"/>
</dbReference>
<keyword evidence="3 7" id="KW-0812">Transmembrane</keyword>
<protein>
    <submittedName>
        <fullName evidence="8">Uncharacterized protein</fullName>
    </submittedName>
</protein>
<name>A0A817PUT7_9BILA</name>
<dbReference type="GO" id="GO:0016020">
    <property type="term" value="C:membrane"/>
    <property type="evidence" value="ECO:0007669"/>
    <property type="project" value="UniProtKB-SubCell"/>
</dbReference>
<gene>
    <name evidence="8" type="ORF">TIS948_LOCUS11637</name>
</gene>
<evidence type="ECO:0000256" key="5">
    <source>
        <dbReference type="ARBA" id="ARBA00022989"/>
    </source>
</evidence>
<dbReference type="OrthoDB" id="6114058at2759"/>
<comment type="similarity">
    <text evidence="2">Belongs to the ninjurin family.</text>
</comment>
<feature type="transmembrane region" description="Helical" evidence="7">
    <location>
        <begin position="27"/>
        <end position="49"/>
    </location>
</feature>
<comment type="caution">
    <text evidence="8">The sequence shown here is derived from an EMBL/GenBank/DDBJ whole genome shotgun (WGS) entry which is preliminary data.</text>
</comment>
<reference evidence="8" key="1">
    <citation type="submission" date="2021-02" db="EMBL/GenBank/DDBJ databases">
        <authorList>
            <person name="Nowell W R."/>
        </authorList>
    </citation>
    <scope>NUCLEOTIDE SEQUENCE</scope>
</reference>
<evidence type="ECO:0000256" key="6">
    <source>
        <dbReference type="ARBA" id="ARBA00023136"/>
    </source>
</evidence>
<dbReference type="AlphaFoldDB" id="A0A817PUT7"/>
<evidence type="ECO:0000256" key="4">
    <source>
        <dbReference type="ARBA" id="ARBA00022889"/>
    </source>
</evidence>
<proteinExistence type="inferred from homology"/>
<dbReference type="Proteomes" id="UP000663825">
    <property type="component" value="Unassembled WGS sequence"/>
</dbReference>
<evidence type="ECO:0000256" key="7">
    <source>
        <dbReference type="SAM" id="Phobius"/>
    </source>
</evidence>
<evidence type="ECO:0000313" key="8">
    <source>
        <dbReference type="EMBL" id="CAF3185911.1"/>
    </source>
</evidence>
<sequence>IIIMSNSVQLKHVLKVGNGHAFYGTQVTLGIISVIMCASIGVILMYVSYRAG</sequence>
<keyword evidence="6 7" id="KW-0472">Membrane</keyword>
<evidence type="ECO:0000256" key="2">
    <source>
        <dbReference type="ARBA" id="ARBA00008141"/>
    </source>
</evidence>
<dbReference type="GO" id="GO:0007155">
    <property type="term" value="P:cell adhesion"/>
    <property type="evidence" value="ECO:0007669"/>
    <property type="project" value="UniProtKB-KW"/>
</dbReference>
<evidence type="ECO:0000256" key="1">
    <source>
        <dbReference type="ARBA" id="ARBA00004141"/>
    </source>
</evidence>